<evidence type="ECO:0000313" key="2">
    <source>
        <dbReference type="Proteomes" id="UP000430368"/>
    </source>
</evidence>
<keyword evidence="2" id="KW-1185">Reference proteome</keyword>
<dbReference type="EMBL" id="CP041764">
    <property type="protein sequence ID" value="QHA85574.1"/>
    <property type="molecule type" value="Genomic_DNA"/>
</dbReference>
<accession>A0ABX6GH60</accession>
<dbReference type="Proteomes" id="UP000430368">
    <property type="component" value="Chromosome"/>
</dbReference>
<name>A0ABX6GH60_9GAMM</name>
<proteinExistence type="predicted"/>
<dbReference type="RefSeq" id="WP_160026987.1">
    <property type="nucleotide sequence ID" value="NZ_CP041764.1"/>
</dbReference>
<sequence length="137" mass="15431">MIKRYTPDCSIHMNHEMAFMRELAGGEYVKYSDHQQLLDELAVGNSMYREAIRTARRLINVDEMGDADVVLAKAECSISSNAAAVREIEAQAVEKLAERWRTAAKLANDDGEFRAAYRLAFDAVRASQFATELREGK</sequence>
<protein>
    <submittedName>
        <fullName evidence="1">Uncharacterized protein</fullName>
    </submittedName>
</protein>
<gene>
    <name evidence="1" type="ORF">FO014_00485</name>
</gene>
<evidence type="ECO:0000313" key="1">
    <source>
        <dbReference type="EMBL" id="QHA85574.1"/>
    </source>
</evidence>
<reference evidence="1 2" key="1">
    <citation type="submission" date="2019-07" db="EMBL/GenBank/DDBJ databases">
        <title>Serratia dokdonensis sp. nov., an elicitor of systemic resistance in Nicotiana Tabacum.</title>
        <authorList>
            <person name="Son J.-S."/>
            <person name="Hwang Y.-J."/>
            <person name="Lee S.-Y."/>
            <person name="Ghim S.-Y."/>
        </authorList>
    </citation>
    <scope>NUCLEOTIDE SEQUENCE [LARGE SCALE GENOMIC DNA]</scope>
    <source>
        <strain evidence="1 2">KUDC3025</strain>
    </source>
</reference>
<organism evidence="1 2">
    <name type="scientific">Serratia rhizosphaerae</name>
    <dbReference type="NCBI Taxonomy" id="2597702"/>
    <lineage>
        <taxon>Bacteria</taxon>
        <taxon>Pseudomonadati</taxon>
        <taxon>Pseudomonadota</taxon>
        <taxon>Gammaproteobacteria</taxon>
        <taxon>Enterobacterales</taxon>
        <taxon>Yersiniaceae</taxon>
        <taxon>Serratia</taxon>
    </lineage>
</organism>